<comment type="caution">
    <text evidence="1">The sequence shown here is derived from an EMBL/GenBank/DDBJ whole genome shotgun (WGS) entry which is preliminary data.</text>
</comment>
<dbReference type="NCBIfam" id="TIGR02384">
    <property type="entry name" value="RelB_DinJ"/>
    <property type="match status" value="1"/>
</dbReference>
<proteinExistence type="predicted"/>
<dbReference type="AlphaFoldDB" id="J0LMD2"/>
<dbReference type="HOGENOM" id="CLU_154558_12_0_11"/>
<dbReference type="Proteomes" id="UP000006415">
    <property type="component" value="Unassembled WGS sequence"/>
</dbReference>
<evidence type="ECO:0000313" key="2">
    <source>
        <dbReference type="Proteomes" id="UP000006415"/>
    </source>
</evidence>
<dbReference type="InterPro" id="IPR007337">
    <property type="entry name" value="RelB/DinJ"/>
</dbReference>
<reference evidence="1 2" key="1">
    <citation type="submission" date="2012-01" db="EMBL/GenBank/DDBJ databases">
        <title>The Genome Sequence of Scardovia wiggsiae F0424.</title>
        <authorList>
            <consortium name="The Broad Institute Genome Sequencing Platform"/>
            <person name="Earl A."/>
            <person name="Ward D."/>
            <person name="Feldgarden M."/>
            <person name="Gevers D."/>
            <person name="Izard J."/>
            <person name="Ganesan A."/>
            <person name="Baranova O.V."/>
            <person name="Blanton J.M."/>
            <person name="Tanner A.C."/>
            <person name="Mathney J."/>
            <person name="Dewhirst F.E."/>
            <person name="Young S.K."/>
            <person name="Zeng Q."/>
            <person name="Gargeya S."/>
            <person name="Fitzgerald M."/>
            <person name="Haas B."/>
            <person name="Abouelleil A."/>
            <person name="Alvarado L."/>
            <person name="Arachchi H.M."/>
            <person name="Berlin A."/>
            <person name="Chapman S.B."/>
            <person name="Gearin G."/>
            <person name="Goldberg J."/>
            <person name="Griggs A."/>
            <person name="Gujja S."/>
            <person name="Hansen M."/>
            <person name="Heiman D."/>
            <person name="Howarth C."/>
            <person name="Larimer J."/>
            <person name="Lui A."/>
            <person name="MacDonald P.J.P."/>
            <person name="McCowen C."/>
            <person name="Montmayeur A."/>
            <person name="Murphy C."/>
            <person name="Neiman D."/>
            <person name="Pearson M."/>
            <person name="Priest M."/>
            <person name="Roberts A."/>
            <person name="Saif S."/>
            <person name="Shea T."/>
            <person name="Sisk P."/>
            <person name="Stolte C."/>
            <person name="Sykes S."/>
            <person name="Wortman J."/>
            <person name="Nusbaum C."/>
            <person name="Birren B."/>
        </authorList>
    </citation>
    <scope>NUCLEOTIDE SEQUENCE [LARGE SCALE GENOMIC DNA]</scope>
    <source>
        <strain evidence="1 2">F0424</strain>
    </source>
</reference>
<dbReference type="Gene3D" id="1.10.1220.10">
    <property type="entry name" value="Met repressor-like"/>
    <property type="match status" value="1"/>
</dbReference>
<dbReference type="GO" id="GO:0006355">
    <property type="term" value="P:regulation of DNA-templated transcription"/>
    <property type="evidence" value="ECO:0007669"/>
    <property type="project" value="InterPro"/>
</dbReference>
<organism evidence="1 2">
    <name type="scientific">Scardovia wiggsiae F0424</name>
    <dbReference type="NCBI Taxonomy" id="857290"/>
    <lineage>
        <taxon>Bacteria</taxon>
        <taxon>Bacillati</taxon>
        <taxon>Actinomycetota</taxon>
        <taxon>Actinomycetes</taxon>
        <taxon>Bifidobacteriales</taxon>
        <taxon>Bifidobacteriaceae</taxon>
        <taxon>Scardovia</taxon>
    </lineage>
</organism>
<sequence>MTEFARIQVRTTPELKEQATHLFESMGMDLGTAINMFLAETVTEERLPFQPTSRIRFEKAVLRAEREPAIHAGTADSMKAVIGNV</sequence>
<dbReference type="EMBL" id="AGZS01000003">
    <property type="protein sequence ID" value="EJD64957.1"/>
    <property type="molecule type" value="Genomic_DNA"/>
</dbReference>
<dbReference type="OrthoDB" id="3193284at2"/>
<evidence type="ECO:0000313" key="1">
    <source>
        <dbReference type="EMBL" id="EJD64957.1"/>
    </source>
</evidence>
<dbReference type="eggNOG" id="COG3077">
    <property type="taxonomic scope" value="Bacteria"/>
</dbReference>
<dbReference type="STRING" id="857290.HMPREF9156_00832"/>
<accession>J0LMD2</accession>
<protein>
    <submittedName>
        <fullName evidence="1">RelB/DinJ family addiction module antitoxin</fullName>
    </submittedName>
</protein>
<gene>
    <name evidence="1" type="ORF">HMPREF9156_00832</name>
</gene>
<name>J0LMD2_9BIFI</name>
<keyword evidence="2" id="KW-1185">Reference proteome</keyword>
<dbReference type="InterPro" id="IPR013321">
    <property type="entry name" value="Arc_rbn_hlx_hlx"/>
</dbReference>
<dbReference type="Pfam" id="PF04221">
    <property type="entry name" value="RelB"/>
    <property type="match status" value="1"/>
</dbReference>
<dbReference type="RefSeq" id="WP_007147896.1">
    <property type="nucleotide sequence ID" value="NZ_AKCI01000001.1"/>
</dbReference>